<evidence type="ECO:0000259" key="5">
    <source>
        <dbReference type="PROSITE" id="PS51085"/>
    </source>
</evidence>
<dbReference type="PRINTS" id="PR00355">
    <property type="entry name" value="ADRENODOXIN"/>
</dbReference>
<keyword evidence="4" id="KW-0411">Iron-sulfur</keyword>
<name>A3VDM4_9RHOB</name>
<evidence type="ECO:0000256" key="4">
    <source>
        <dbReference type="ARBA" id="ARBA00023014"/>
    </source>
</evidence>
<sequence length="105" mass="10799">MKIAFLTADGNRIEAQAQPGASVMEIATGAGVPGIIGECSGSMACGTCHCKLTDDRYALVGPPGDDEAAMLEFSDTEPTATSRLSCQIALTPAHDGLIVHVPPWA</sequence>
<dbReference type="EMBL" id="AAMT01000004">
    <property type="protein sequence ID" value="EAQ13613.1"/>
    <property type="molecule type" value="Genomic_DNA"/>
</dbReference>
<evidence type="ECO:0000256" key="1">
    <source>
        <dbReference type="ARBA" id="ARBA00022714"/>
    </source>
</evidence>
<reference evidence="6 7" key="1">
    <citation type="journal article" date="2010" name="J. Bacteriol.">
        <title>Genome sequences of Pelagibaca bermudensis HTCC2601T and Maritimibacter alkaliphilus HTCC2654T, the type strains of two marine Roseobacter genera.</title>
        <authorList>
            <person name="Thrash J.C."/>
            <person name="Cho J.C."/>
            <person name="Ferriera S."/>
            <person name="Johnson J."/>
            <person name="Vergin K.L."/>
            <person name="Giovannoni S.J."/>
        </authorList>
    </citation>
    <scope>NUCLEOTIDE SEQUENCE [LARGE SCALE GENOMIC DNA]</scope>
    <source>
        <strain evidence="6 7">HTCC2654</strain>
    </source>
</reference>
<dbReference type="GO" id="GO:0046872">
    <property type="term" value="F:metal ion binding"/>
    <property type="evidence" value="ECO:0007669"/>
    <property type="project" value="UniProtKB-KW"/>
</dbReference>
<dbReference type="STRING" id="314271.RB2654_02829"/>
<proteinExistence type="predicted"/>
<dbReference type="HOGENOM" id="CLU_082632_5_1_5"/>
<dbReference type="eggNOG" id="COG0633">
    <property type="taxonomic scope" value="Bacteria"/>
</dbReference>
<evidence type="ECO:0000256" key="2">
    <source>
        <dbReference type="ARBA" id="ARBA00022723"/>
    </source>
</evidence>
<organism evidence="6 7">
    <name type="scientific">Maritimibacter alkaliphilus HTCC2654</name>
    <dbReference type="NCBI Taxonomy" id="314271"/>
    <lineage>
        <taxon>Bacteria</taxon>
        <taxon>Pseudomonadati</taxon>
        <taxon>Pseudomonadota</taxon>
        <taxon>Alphaproteobacteria</taxon>
        <taxon>Rhodobacterales</taxon>
        <taxon>Roseobacteraceae</taxon>
        <taxon>Maritimibacter</taxon>
    </lineage>
</organism>
<dbReference type="GO" id="GO:0009055">
    <property type="term" value="F:electron transfer activity"/>
    <property type="evidence" value="ECO:0007669"/>
    <property type="project" value="TreeGrafter"/>
</dbReference>
<dbReference type="InterPro" id="IPR012675">
    <property type="entry name" value="Beta-grasp_dom_sf"/>
</dbReference>
<dbReference type="CDD" id="cd00207">
    <property type="entry name" value="fer2"/>
    <property type="match status" value="1"/>
</dbReference>
<feature type="domain" description="2Fe-2S ferredoxin-type" evidence="5">
    <location>
        <begin position="1"/>
        <end position="105"/>
    </location>
</feature>
<evidence type="ECO:0000313" key="6">
    <source>
        <dbReference type="EMBL" id="EAQ13613.1"/>
    </source>
</evidence>
<keyword evidence="2" id="KW-0479">Metal-binding</keyword>
<dbReference type="OrthoDB" id="9799640at2"/>
<keyword evidence="7" id="KW-1185">Reference proteome</keyword>
<comment type="caution">
    <text evidence="6">The sequence shown here is derived from an EMBL/GenBank/DDBJ whole genome shotgun (WGS) entry which is preliminary data.</text>
</comment>
<dbReference type="InterPro" id="IPR036010">
    <property type="entry name" value="2Fe-2S_ferredoxin-like_sf"/>
</dbReference>
<evidence type="ECO:0000313" key="7">
    <source>
        <dbReference type="Proteomes" id="UP000002931"/>
    </source>
</evidence>
<dbReference type="GO" id="GO:0051537">
    <property type="term" value="F:2 iron, 2 sulfur cluster binding"/>
    <property type="evidence" value="ECO:0007669"/>
    <property type="project" value="UniProtKB-KW"/>
</dbReference>
<dbReference type="PROSITE" id="PS51085">
    <property type="entry name" value="2FE2S_FER_2"/>
    <property type="match status" value="1"/>
</dbReference>
<dbReference type="PANTHER" id="PTHR23426:SF67">
    <property type="entry name" value="2FE-2S FERREDOXIN-TYPE DOMAIN-CONTAINING PROTEIN"/>
    <property type="match status" value="1"/>
</dbReference>
<dbReference type="AlphaFoldDB" id="A3VDM4"/>
<evidence type="ECO:0000256" key="3">
    <source>
        <dbReference type="ARBA" id="ARBA00023004"/>
    </source>
</evidence>
<keyword evidence="1" id="KW-0001">2Fe-2S</keyword>
<dbReference type="PANTHER" id="PTHR23426">
    <property type="entry name" value="FERREDOXIN/ADRENODOXIN"/>
    <property type="match status" value="1"/>
</dbReference>
<dbReference type="SUPFAM" id="SSF54292">
    <property type="entry name" value="2Fe-2S ferredoxin-like"/>
    <property type="match status" value="1"/>
</dbReference>
<dbReference type="GO" id="GO:0140647">
    <property type="term" value="P:P450-containing electron transport chain"/>
    <property type="evidence" value="ECO:0007669"/>
    <property type="project" value="InterPro"/>
</dbReference>
<keyword evidence="3" id="KW-0408">Iron</keyword>
<dbReference type="InterPro" id="IPR001055">
    <property type="entry name" value="Adrenodoxin-like"/>
</dbReference>
<gene>
    <name evidence="6" type="ORF">RB2654_02829</name>
</gene>
<dbReference type="InterPro" id="IPR001041">
    <property type="entry name" value="2Fe-2S_ferredoxin-type"/>
</dbReference>
<dbReference type="Gene3D" id="3.10.20.30">
    <property type="match status" value="1"/>
</dbReference>
<accession>A3VDM4</accession>
<protein>
    <submittedName>
        <fullName evidence="6">Iron-sulfur cluster-binding protein</fullName>
    </submittedName>
</protein>
<dbReference type="Pfam" id="PF00111">
    <property type="entry name" value="Fer2"/>
    <property type="match status" value="1"/>
</dbReference>
<dbReference type="RefSeq" id="WP_008328496.1">
    <property type="nucleotide sequence ID" value="NZ_CH902578.1"/>
</dbReference>
<dbReference type="Proteomes" id="UP000002931">
    <property type="component" value="Unassembled WGS sequence"/>
</dbReference>